<feature type="signal peptide" evidence="1">
    <location>
        <begin position="1"/>
        <end position="28"/>
    </location>
</feature>
<protein>
    <recommendedName>
        <fullName evidence="4">Lipoprotein</fullName>
    </recommendedName>
</protein>
<accession>A0A444PVH1</accession>
<dbReference type="PROSITE" id="PS51257">
    <property type="entry name" value="PROKAR_LIPOPROTEIN"/>
    <property type="match status" value="1"/>
</dbReference>
<sequence length="182" mass="19857">MGESRRRRRWTALALFSFALLASGCAVNGMPPSSPATTSTVSTPSINDATEAFTRFNSVLDGYYSGTAVADDFAPVATSGFLNELREAEKNSDRRTRTVGVSTFDSEKLVDPTQWGGFGELALVVCRDVSKTQLIDEHGNPSTTKRARTRIPMIVFFEPGAASQSELVVTKVEQWNETDYCS</sequence>
<comment type="caution">
    <text evidence="2">The sequence shown here is derived from an EMBL/GenBank/DDBJ whole genome shotgun (WGS) entry which is preliminary data.</text>
</comment>
<keyword evidence="3" id="KW-1185">Reference proteome</keyword>
<keyword evidence="1" id="KW-0732">Signal</keyword>
<proteinExistence type="predicted"/>
<name>A0A444PVH1_9MICO</name>
<evidence type="ECO:0000313" key="2">
    <source>
        <dbReference type="EMBL" id="RWZ51884.1"/>
    </source>
</evidence>
<dbReference type="RefSeq" id="WP_128494597.1">
    <property type="nucleotide sequence ID" value="NZ_RZNB01000002.1"/>
</dbReference>
<dbReference type="OrthoDB" id="5119494at2"/>
<evidence type="ECO:0000313" key="3">
    <source>
        <dbReference type="Proteomes" id="UP000288547"/>
    </source>
</evidence>
<organism evidence="2 3">
    <name type="scientific">Labedella phragmitis</name>
    <dbReference type="NCBI Taxonomy" id="2498849"/>
    <lineage>
        <taxon>Bacteria</taxon>
        <taxon>Bacillati</taxon>
        <taxon>Actinomycetota</taxon>
        <taxon>Actinomycetes</taxon>
        <taxon>Micrococcales</taxon>
        <taxon>Microbacteriaceae</taxon>
        <taxon>Labedella</taxon>
    </lineage>
</organism>
<feature type="chain" id="PRO_5039332737" description="Lipoprotein" evidence="1">
    <location>
        <begin position="29"/>
        <end position="182"/>
    </location>
</feature>
<reference evidence="2 3" key="1">
    <citation type="submission" date="2018-12" db="EMBL/GenBank/DDBJ databases">
        <authorList>
            <person name="Li F."/>
        </authorList>
    </citation>
    <scope>NUCLEOTIDE SEQUENCE [LARGE SCALE GENOMIC DNA]</scope>
    <source>
        <strain evidence="2 3">11W25H-1</strain>
    </source>
</reference>
<dbReference type="Proteomes" id="UP000288547">
    <property type="component" value="Unassembled WGS sequence"/>
</dbReference>
<evidence type="ECO:0008006" key="4">
    <source>
        <dbReference type="Google" id="ProtNLM"/>
    </source>
</evidence>
<dbReference type="AlphaFoldDB" id="A0A444PVH1"/>
<evidence type="ECO:0000256" key="1">
    <source>
        <dbReference type="SAM" id="SignalP"/>
    </source>
</evidence>
<dbReference type="EMBL" id="RZNB01000002">
    <property type="protein sequence ID" value="RWZ51884.1"/>
    <property type="molecule type" value="Genomic_DNA"/>
</dbReference>
<gene>
    <name evidence="2" type="ORF">ELQ90_07310</name>
</gene>